<reference evidence="2 3" key="1">
    <citation type="submission" date="2019-09" db="EMBL/GenBank/DDBJ databases">
        <title>Draft genome sequencing and comparative genomics of hatchery-associated Vibrios.</title>
        <authorList>
            <person name="Kehlet-Delgado H."/>
            <person name="Mueller R.S."/>
        </authorList>
    </citation>
    <scope>NUCLEOTIDE SEQUENCE [LARGE SCALE GENOMIC DNA]</scope>
    <source>
        <strain evidence="2 3">99-46-Y</strain>
    </source>
</reference>
<keyword evidence="1" id="KW-0472">Membrane</keyword>
<accession>A0A7Y4A2D4</accession>
<name>A0A7Y4A2D4_9VIBR</name>
<feature type="transmembrane region" description="Helical" evidence="1">
    <location>
        <begin position="29"/>
        <end position="52"/>
    </location>
</feature>
<sequence length="54" mass="6427">MDWIVDLFNELVEFLYRLIISLVDMLKDLFLWAIEQIFGAVKGLLNWVFGFFSP</sequence>
<proteinExistence type="predicted"/>
<comment type="caution">
    <text evidence="2">The sequence shown here is derived from an EMBL/GenBank/DDBJ whole genome shotgun (WGS) entry which is preliminary data.</text>
</comment>
<dbReference type="EMBL" id="VTXC01000140">
    <property type="protein sequence ID" value="NOH73480.1"/>
    <property type="molecule type" value="Genomic_DNA"/>
</dbReference>
<keyword evidence="1" id="KW-1133">Transmembrane helix</keyword>
<keyword evidence="1" id="KW-0812">Transmembrane</keyword>
<dbReference type="AlphaFoldDB" id="A0A7Y4A2D4"/>
<feature type="non-terminal residue" evidence="2">
    <location>
        <position position="54"/>
    </location>
</feature>
<dbReference type="Proteomes" id="UP000565719">
    <property type="component" value="Unassembled WGS sequence"/>
</dbReference>
<evidence type="ECO:0000313" key="3">
    <source>
        <dbReference type="Proteomes" id="UP000565719"/>
    </source>
</evidence>
<evidence type="ECO:0000313" key="2">
    <source>
        <dbReference type="EMBL" id="NOH73480.1"/>
    </source>
</evidence>
<protein>
    <submittedName>
        <fullName evidence="2">VSK receptor</fullName>
    </submittedName>
</protein>
<organism evidence="2 3">
    <name type="scientific">Vibrio pectenicida</name>
    <dbReference type="NCBI Taxonomy" id="62763"/>
    <lineage>
        <taxon>Bacteria</taxon>
        <taxon>Pseudomonadati</taxon>
        <taxon>Pseudomonadota</taxon>
        <taxon>Gammaproteobacteria</taxon>
        <taxon>Vibrionales</taxon>
        <taxon>Vibrionaceae</taxon>
        <taxon>Vibrio</taxon>
    </lineage>
</organism>
<evidence type="ECO:0000256" key="1">
    <source>
        <dbReference type="SAM" id="Phobius"/>
    </source>
</evidence>
<keyword evidence="2" id="KW-0675">Receptor</keyword>
<gene>
    <name evidence="2" type="ORF">F0225_19465</name>
</gene>